<proteinExistence type="predicted"/>
<dbReference type="EMBL" id="JAGKQM010001878">
    <property type="protein sequence ID" value="KAH0850946.1"/>
    <property type="molecule type" value="Genomic_DNA"/>
</dbReference>
<comment type="caution">
    <text evidence="1">The sequence shown here is derived from an EMBL/GenBank/DDBJ whole genome shotgun (WGS) entry which is preliminary data.</text>
</comment>
<dbReference type="Proteomes" id="UP000824890">
    <property type="component" value="Unassembled WGS sequence"/>
</dbReference>
<sequence length="85" mass="9674">MMGRRGIAKVPMLLLRSWKQVQGRARISSKAAKLNPMVVHYSEDISDHRSVMDGVPEGAASFDMMFWLRDVDGVDKPDHDHHFPN</sequence>
<name>A0ABQ7X772_BRANA</name>
<gene>
    <name evidence="1" type="ORF">HID58_095107</name>
</gene>
<protein>
    <submittedName>
        <fullName evidence="1">Uncharacterized protein</fullName>
    </submittedName>
</protein>
<accession>A0ABQ7X772</accession>
<evidence type="ECO:0000313" key="1">
    <source>
        <dbReference type="EMBL" id="KAH0850946.1"/>
    </source>
</evidence>
<evidence type="ECO:0000313" key="2">
    <source>
        <dbReference type="Proteomes" id="UP000824890"/>
    </source>
</evidence>
<organism evidence="1 2">
    <name type="scientific">Brassica napus</name>
    <name type="common">Rape</name>
    <dbReference type="NCBI Taxonomy" id="3708"/>
    <lineage>
        <taxon>Eukaryota</taxon>
        <taxon>Viridiplantae</taxon>
        <taxon>Streptophyta</taxon>
        <taxon>Embryophyta</taxon>
        <taxon>Tracheophyta</taxon>
        <taxon>Spermatophyta</taxon>
        <taxon>Magnoliopsida</taxon>
        <taxon>eudicotyledons</taxon>
        <taxon>Gunneridae</taxon>
        <taxon>Pentapetalae</taxon>
        <taxon>rosids</taxon>
        <taxon>malvids</taxon>
        <taxon>Brassicales</taxon>
        <taxon>Brassicaceae</taxon>
        <taxon>Brassiceae</taxon>
        <taxon>Brassica</taxon>
    </lineage>
</organism>
<reference evidence="1 2" key="1">
    <citation type="submission" date="2021-05" db="EMBL/GenBank/DDBJ databases">
        <title>Genome Assembly of Synthetic Allotetraploid Brassica napus Reveals Homoeologous Exchanges between Subgenomes.</title>
        <authorList>
            <person name="Davis J.T."/>
        </authorList>
    </citation>
    <scope>NUCLEOTIDE SEQUENCE [LARGE SCALE GENOMIC DNA]</scope>
    <source>
        <strain evidence="2">cv. Da-Ae</strain>
        <tissue evidence="1">Seedling</tissue>
    </source>
</reference>
<keyword evidence="2" id="KW-1185">Reference proteome</keyword>